<dbReference type="AlphaFoldDB" id="G4YPB5"/>
<dbReference type="KEGG" id="psoj:PHYSODRAFT_321081"/>
<dbReference type="EMBL" id="JH159151">
    <property type="protein sequence ID" value="EGZ27249.1"/>
    <property type="molecule type" value="Genomic_DNA"/>
</dbReference>
<sequence>MGSQRSKTSAADLVAKPTEEKELGPAALCARMQESLTTGTRYRSPIKKFPKCFTCFTGHEAVDWMLSASGREMPAKLCANARRCSAEGSSSRSTAPPSSTTTPSGSTASQQPDKADATLSPS</sequence>
<organism evidence="2 3">
    <name type="scientific">Phytophthora sojae (strain P6497)</name>
    <name type="common">Soybean stem and root rot agent</name>
    <name type="synonym">Phytophthora megasperma f. sp. glycines</name>
    <dbReference type="NCBI Taxonomy" id="1094619"/>
    <lineage>
        <taxon>Eukaryota</taxon>
        <taxon>Sar</taxon>
        <taxon>Stramenopiles</taxon>
        <taxon>Oomycota</taxon>
        <taxon>Peronosporomycetes</taxon>
        <taxon>Peronosporales</taxon>
        <taxon>Peronosporaceae</taxon>
        <taxon>Phytophthora</taxon>
    </lineage>
</organism>
<dbReference type="RefSeq" id="XP_009514524.1">
    <property type="nucleotide sequence ID" value="XM_009516229.1"/>
</dbReference>
<evidence type="ECO:0000313" key="2">
    <source>
        <dbReference type="EMBL" id="EGZ27249.1"/>
    </source>
</evidence>
<accession>G4YPB5</accession>
<protein>
    <recommendedName>
        <fullName evidence="4">DEP domain-containing protein</fullName>
    </recommendedName>
</protein>
<evidence type="ECO:0000313" key="3">
    <source>
        <dbReference type="Proteomes" id="UP000002640"/>
    </source>
</evidence>
<gene>
    <name evidence="2" type="ORF">PHYSODRAFT_321081</name>
</gene>
<keyword evidence="3" id="KW-1185">Reference proteome</keyword>
<feature type="region of interest" description="Disordered" evidence="1">
    <location>
        <begin position="1"/>
        <end position="26"/>
    </location>
</feature>
<feature type="region of interest" description="Disordered" evidence="1">
    <location>
        <begin position="82"/>
        <end position="122"/>
    </location>
</feature>
<feature type="compositionally biased region" description="Low complexity" evidence="1">
    <location>
        <begin position="88"/>
        <end position="109"/>
    </location>
</feature>
<name>G4YPB5_PHYSP</name>
<dbReference type="GeneID" id="20644582"/>
<evidence type="ECO:0000256" key="1">
    <source>
        <dbReference type="SAM" id="MobiDB-lite"/>
    </source>
</evidence>
<reference evidence="2 3" key="1">
    <citation type="journal article" date="2006" name="Science">
        <title>Phytophthora genome sequences uncover evolutionary origins and mechanisms of pathogenesis.</title>
        <authorList>
            <person name="Tyler B.M."/>
            <person name="Tripathy S."/>
            <person name="Zhang X."/>
            <person name="Dehal P."/>
            <person name="Jiang R.H."/>
            <person name="Aerts A."/>
            <person name="Arredondo F.D."/>
            <person name="Baxter L."/>
            <person name="Bensasson D."/>
            <person name="Beynon J.L."/>
            <person name="Chapman J."/>
            <person name="Damasceno C.M."/>
            <person name="Dorrance A.E."/>
            <person name="Dou D."/>
            <person name="Dickerman A.W."/>
            <person name="Dubchak I.L."/>
            <person name="Garbelotto M."/>
            <person name="Gijzen M."/>
            <person name="Gordon S.G."/>
            <person name="Govers F."/>
            <person name="Grunwald N.J."/>
            <person name="Huang W."/>
            <person name="Ivors K.L."/>
            <person name="Jones R.W."/>
            <person name="Kamoun S."/>
            <person name="Krampis K."/>
            <person name="Lamour K.H."/>
            <person name="Lee M.K."/>
            <person name="McDonald W.H."/>
            <person name="Medina M."/>
            <person name="Meijer H.J."/>
            <person name="Nordberg E.K."/>
            <person name="Maclean D.J."/>
            <person name="Ospina-Giraldo M.D."/>
            <person name="Morris P.F."/>
            <person name="Phuntumart V."/>
            <person name="Putnam N.H."/>
            <person name="Rash S."/>
            <person name="Rose J.K."/>
            <person name="Sakihama Y."/>
            <person name="Salamov A.A."/>
            <person name="Savidor A."/>
            <person name="Scheuring C.F."/>
            <person name="Smith B.M."/>
            <person name="Sobral B.W."/>
            <person name="Terry A."/>
            <person name="Torto-Alalibo T.A."/>
            <person name="Win J."/>
            <person name="Xu Z."/>
            <person name="Zhang H."/>
            <person name="Grigoriev I.V."/>
            <person name="Rokhsar D.S."/>
            <person name="Boore J.L."/>
        </authorList>
    </citation>
    <scope>NUCLEOTIDE SEQUENCE [LARGE SCALE GENOMIC DNA]</scope>
    <source>
        <strain evidence="2 3">P6497</strain>
    </source>
</reference>
<proteinExistence type="predicted"/>
<dbReference type="Proteomes" id="UP000002640">
    <property type="component" value="Unassembled WGS sequence"/>
</dbReference>
<dbReference type="InParanoid" id="G4YPB5"/>
<evidence type="ECO:0008006" key="4">
    <source>
        <dbReference type="Google" id="ProtNLM"/>
    </source>
</evidence>